<protein>
    <submittedName>
        <fullName evidence="2">Uncharacterized protein</fullName>
    </submittedName>
</protein>
<feature type="region of interest" description="Disordered" evidence="1">
    <location>
        <begin position="371"/>
        <end position="489"/>
    </location>
</feature>
<feature type="compositionally biased region" description="Low complexity" evidence="1">
    <location>
        <begin position="560"/>
        <end position="570"/>
    </location>
</feature>
<comment type="caution">
    <text evidence="2">The sequence shown here is derived from an EMBL/GenBank/DDBJ whole genome shotgun (WGS) entry which is preliminary data.</text>
</comment>
<organism evidence="2 3">
    <name type="scientific">Roseospira goensis</name>
    <dbReference type="NCBI Taxonomy" id="391922"/>
    <lineage>
        <taxon>Bacteria</taxon>
        <taxon>Pseudomonadati</taxon>
        <taxon>Pseudomonadota</taxon>
        <taxon>Alphaproteobacteria</taxon>
        <taxon>Rhodospirillales</taxon>
        <taxon>Rhodospirillaceae</taxon>
        <taxon>Roseospira</taxon>
    </lineage>
</organism>
<feature type="region of interest" description="Disordered" evidence="1">
    <location>
        <begin position="193"/>
        <end position="212"/>
    </location>
</feature>
<dbReference type="RefSeq" id="WP_184432807.1">
    <property type="nucleotide sequence ID" value="NZ_JACIGI010000007.1"/>
</dbReference>
<accession>A0A7W6RYD1</accession>
<evidence type="ECO:0000313" key="3">
    <source>
        <dbReference type="Proteomes" id="UP000555728"/>
    </source>
</evidence>
<feature type="compositionally biased region" description="Low complexity" evidence="1">
    <location>
        <begin position="372"/>
        <end position="389"/>
    </location>
</feature>
<evidence type="ECO:0000313" key="2">
    <source>
        <dbReference type="EMBL" id="MBB4285513.1"/>
    </source>
</evidence>
<feature type="compositionally biased region" description="Low complexity" evidence="1">
    <location>
        <begin position="284"/>
        <end position="301"/>
    </location>
</feature>
<dbReference type="Proteomes" id="UP000555728">
    <property type="component" value="Unassembled WGS sequence"/>
</dbReference>
<proteinExistence type="predicted"/>
<name>A0A7W6RYD1_9PROT</name>
<feature type="region of interest" description="Disordered" evidence="1">
    <location>
        <begin position="549"/>
        <end position="570"/>
    </location>
</feature>
<dbReference type="AlphaFoldDB" id="A0A7W6RYD1"/>
<feature type="compositionally biased region" description="Gly residues" evidence="1">
    <location>
        <begin position="133"/>
        <end position="156"/>
    </location>
</feature>
<keyword evidence="3" id="KW-1185">Reference proteome</keyword>
<feature type="region of interest" description="Disordered" evidence="1">
    <location>
        <begin position="279"/>
        <end position="312"/>
    </location>
</feature>
<feature type="region of interest" description="Disordered" evidence="1">
    <location>
        <begin position="113"/>
        <end position="164"/>
    </location>
</feature>
<sequence>MVASLVSIPDFIRGRKTARTTGPWTNQELAELCRVVNLLARAGLTVETDSGQTDEGDPWMVFLRPGSGDVIAHFARIDGRFVAAGAGAGTVVEGDSFRDVVDKILDSQPLLMSQTGGFTGAEAPQRRAAAGGTRRGAGRGGDTAHGPAGSGSGSGSATGSDSSNVTSLFTHPSVVLAAFVATALMQGRKAADAGGTAGKASLDARSSGAQTNRPQLQDSLIALTATDAAGGGVGHGGFMLHSAGLASAMALVVAAVTPVTGSRDGTTQTMLETLSRAVREDDSAQGAEGQAASAAAGAPPADAHEADPRAVTATSDGARAIEGLDAGKPAAKGERPSVALAAETLTIPGTPDPVIDADLFLAELMQGAAPGRSTEPAAAQARAETASTPDPVAAGATLDSSGEVSSQDDAESDTADKDNGSGGTSGSSSQTAVGEGETRSGSGEAETAQVGPNDTTEDAGDGQGSGGGLASDAKTDDDETGSSLGEAGRIGDDIALTDDALRLLDVLRDGDVADGDALDSLLGNLDGTVTIDPLAPDAGSIGNWMVVVRPDGSGGGGTGDPASGDGSAAPGSQIIVYSGGQLRLEAFDPAVDMLSVTGAVSSASYYDIVTTSEGVDIRFDADNVVTLVGVGLDDLGLA</sequence>
<dbReference type="EMBL" id="JACIGI010000007">
    <property type="protein sequence ID" value="MBB4285513.1"/>
    <property type="molecule type" value="Genomic_DNA"/>
</dbReference>
<reference evidence="2 3" key="1">
    <citation type="submission" date="2020-08" db="EMBL/GenBank/DDBJ databases">
        <title>Genome sequencing of Purple Non-Sulfur Bacteria from various extreme environments.</title>
        <authorList>
            <person name="Mayer M."/>
        </authorList>
    </citation>
    <scope>NUCLEOTIDE SEQUENCE [LARGE SCALE GENOMIC DNA]</scope>
    <source>
        <strain evidence="2 3">JA135</strain>
    </source>
</reference>
<evidence type="ECO:0000256" key="1">
    <source>
        <dbReference type="SAM" id="MobiDB-lite"/>
    </source>
</evidence>
<gene>
    <name evidence="2" type="ORF">GGD88_001231</name>
</gene>